<accession>A0ABU1AJ34</accession>
<dbReference type="RefSeq" id="WP_308985257.1">
    <property type="nucleotide sequence ID" value="NZ_JARXIC010000014.1"/>
</dbReference>
<dbReference type="InterPro" id="IPR000600">
    <property type="entry name" value="ROK"/>
</dbReference>
<dbReference type="InterPro" id="IPR036388">
    <property type="entry name" value="WH-like_DNA-bd_sf"/>
</dbReference>
<sequence length="343" mass="38158">MAETSKARNSLSLERFVRLVLLNKEVTRSKIAEQTGFSPASITQKSKWLDKHGLIRKVTVRKKHSKRPVEALSLSCLPWVTLAVHIRASDVTVQVINSTSEQLALFHQKVSRPTQRSVFTAIGKSVTKAQGWIQSKDQRLTGIGLEVDGIVSDNNAALIYSLNGIDEWLPCSPKFMHPQLIDITVIGQWTQVASKLHGLAKQLGTDNNIAYVERYKRDLHLAVMHNGIIKLGRMGTSGPFLHQSVRKSGGQCYCGNTSCLDALLRAGKASDEMLFTALDAQIHKHGIKNLGLERIHKQSHFTYENKQLTTLVFPKDGEQLNRDGSALLVTEAMLLNHMHDLNS</sequence>
<dbReference type="InterPro" id="IPR036390">
    <property type="entry name" value="WH_DNA-bd_sf"/>
</dbReference>
<gene>
    <name evidence="2" type="ORF">QEH59_10165</name>
</gene>
<dbReference type="SUPFAM" id="SSF46785">
    <property type="entry name" value="Winged helix' DNA-binding domain"/>
    <property type="match status" value="1"/>
</dbReference>
<evidence type="ECO:0000313" key="2">
    <source>
        <dbReference type="EMBL" id="MDQ8194791.1"/>
    </source>
</evidence>
<evidence type="ECO:0008006" key="4">
    <source>
        <dbReference type="Google" id="ProtNLM"/>
    </source>
</evidence>
<dbReference type="Proteomes" id="UP001243717">
    <property type="component" value="Unassembled WGS sequence"/>
</dbReference>
<dbReference type="PANTHER" id="PTHR18964:SF149">
    <property type="entry name" value="BIFUNCTIONAL UDP-N-ACETYLGLUCOSAMINE 2-EPIMERASE_N-ACETYLMANNOSAMINE KINASE"/>
    <property type="match status" value="1"/>
</dbReference>
<protein>
    <recommendedName>
        <fullName evidence="4">ROK family transcriptional regulator</fullName>
    </recommendedName>
</protein>
<evidence type="ECO:0000313" key="3">
    <source>
        <dbReference type="Proteomes" id="UP001243717"/>
    </source>
</evidence>
<proteinExistence type="inferred from homology"/>
<dbReference type="Pfam" id="PF00480">
    <property type="entry name" value="ROK"/>
    <property type="match status" value="1"/>
</dbReference>
<evidence type="ECO:0000256" key="1">
    <source>
        <dbReference type="ARBA" id="ARBA00006479"/>
    </source>
</evidence>
<dbReference type="Gene3D" id="1.10.10.10">
    <property type="entry name" value="Winged helix-like DNA-binding domain superfamily/Winged helix DNA-binding domain"/>
    <property type="match status" value="1"/>
</dbReference>
<name>A0ABU1AJ34_9BACT</name>
<keyword evidence="3" id="KW-1185">Reference proteome</keyword>
<dbReference type="Gene3D" id="3.30.420.40">
    <property type="match status" value="2"/>
</dbReference>
<organism evidence="2 3">
    <name type="scientific">Thalassobacterium sedimentorum</name>
    <dbReference type="NCBI Taxonomy" id="3041258"/>
    <lineage>
        <taxon>Bacteria</taxon>
        <taxon>Pseudomonadati</taxon>
        <taxon>Verrucomicrobiota</taxon>
        <taxon>Opitutia</taxon>
        <taxon>Puniceicoccales</taxon>
        <taxon>Coraliomargaritaceae</taxon>
        <taxon>Thalassobacterium</taxon>
    </lineage>
</organism>
<comment type="similarity">
    <text evidence="1">Belongs to the ROK (NagC/XylR) family.</text>
</comment>
<comment type="caution">
    <text evidence="2">The sequence shown here is derived from an EMBL/GenBank/DDBJ whole genome shotgun (WGS) entry which is preliminary data.</text>
</comment>
<reference evidence="2 3" key="1">
    <citation type="submission" date="2023-04" db="EMBL/GenBank/DDBJ databases">
        <title>A novel bacteria isolated from coastal sediment.</title>
        <authorList>
            <person name="Liu X.-J."/>
            <person name="Du Z.-J."/>
        </authorList>
    </citation>
    <scope>NUCLEOTIDE SEQUENCE [LARGE SCALE GENOMIC DNA]</scope>
    <source>
        <strain evidence="2 3">SDUM461004</strain>
    </source>
</reference>
<dbReference type="EMBL" id="JARXIC010000014">
    <property type="protein sequence ID" value="MDQ8194791.1"/>
    <property type="molecule type" value="Genomic_DNA"/>
</dbReference>
<dbReference type="PANTHER" id="PTHR18964">
    <property type="entry name" value="ROK (REPRESSOR, ORF, KINASE) FAMILY"/>
    <property type="match status" value="1"/>
</dbReference>